<dbReference type="InterPro" id="IPR007055">
    <property type="entry name" value="BON_dom"/>
</dbReference>
<feature type="domain" description="BON" evidence="1">
    <location>
        <begin position="215"/>
        <end position="282"/>
    </location>
</feature>
<proteinExistence type="predicted"/>
<dbReference type="Proteomes" id="UP000004682">
    <property type="component" value="Unassembled WGS sequence"/>
</dbReference>
<name>A0ABN0G1F1_9BURK</name>
<protein>
    <submittedName>
        <fullName evidence="2">Phospholipid-binding protein</fullName>
    </submittedName>
</protein>
<dbReference type="SMART" id="SM00749">
    <property type="entry name" value="BON"/>
    <property type="match status" value="3"/>
</dbReference>
<evidence type="ECO:0000259" key="1">
    <source>
        <dbReference type="PROSITE" id="PS50914"/>
    </source>
</evidence>
<feature type="domain" description="BON" evidence="1">
    <location>
        <begin position="70"/>
        <end position="138"/>
    </location>
</feature>
<dbReference type="PANTHER" id="PTHR34606:SF15">
    <property type="entry name" value="BON DOMAIN-CONTAINING PROTEIN"/>
    <property type="match status" value="1"/>
</dbReference>
<evidence type="ECO:0000313" key="2">
    <source>
        <dbReference type="EMBL" id="EIP86064.1"/>
    </source>
</evidence>
<accession>A0ABN0G1F1</accession>
<dbReference type="EMBL" id="JH692065">
    <property type="protein sequence ID" value="EIP86064.1"/>
    <property type="molecule type" value="Genomic_DNA"/>
</dbReference>
<dbReference type="Gene3D" id="3.30.1340.30">
    <property type="match status" value="3"/>
</dbReference>
<organism evidence="2 3">
    <name type="scientific">Burkholderia humptydooensis MSMB43</name>
    <dbReference type="NCBI Taxonomy" id="441157"/>
    <lineage>
        <taxon>Bacteria</taxon>
        <taxon>Pseudomonadati</taxon>
        <taxon>Pseudomonadota</taxon>
        <taxon>Betaproteobacteria</taxon>
        <taxon>Burkholderiales</taxon>
        <taxon>Burkholderiaceae</taxon>
        <taxon>Burkholderia</taxon>
        <taxon>pseudomallei group</taxon>
    </lineage>
</organism>
<evidence type="ECO:0000313" key="3">
    <source>
        <dbReference type="Proteomes" id="UP000004682"/>
    </source>
</evidence>
<dbReference type="Pfam" id="PF04972">
    <property type="entry name" value="BON"/>
    <property type="match status" value="3"/>
</dbReference>
<reference evidence="3" key="1">
    <citation type="journal article" date="2012" name="J. Bacteriol.">
        <title>Revised Genome Sequence of Burkholderia thailandensis MSMB43 with Improved Annotation.</title>
        <authorList>
            <person name="Zhuo Y."/>
            <person name="Liu L."/>
            <person name="Wang Q."/>
            <person name="Liu X."/>
            <person name="Ren B."/>
            <person name="Liu M."/>
            <person name="Ni P."/>
            <person name="Cheng Y.Q."/>
            <person name="Zhang L."/>
        </authorList>
    </citation>
    <scope>NUCLEOTIDE SEQUENCE [LARGE SCALE GENOMIC DNA]</scope>
    <source>
        <strain evidence="3">MSMB43</strain>
    </source>
</reference>
<dbReference type="InterPro" id="IPR014004">
    <property type="entry name" value="Transpt-assoc_nodulatn_dom_bac"/>
</dbReference>
<keyword evidence="3" id="KW-1185">Reference proteome</keyword>
<dbReference type="PANTHER" id="PTHR34606">
    <property type="entry name" value="BON DOMAIN-CONTAINING PROTEIN"/>
    <property type="match status" value="1"/>
</dbReference>
<gene>
    <name evidence="2" type="ORF">A33K_17154</name>
</gene>
<sequence length="282" mass="30828">MTRRRACAIRRAAPCFACFPRYSSVIFPSLTRIKVRAAQCAMLVCVRRRARSAAGGRLSKPVGEETTMKSDAALRQDVEQELYWDPSLDARQIDVSVHDRIVTLRGFVPSWAQKYAAQKAAQRVAGARALVLELKVLPSESPRDDEVLAAAIVSALAWQEGLSGQEIRVDVDEGCVTLTGEVEFGYQRQAAETVVSRMRGVIGVVNRIAVRSQDAGATVRERVADALARRAQREAAHIEVDERDGIVTLTGTVDSLIERRAACGAAWSVKGVREVIDQLTVA</sequence>
<dbReference type="InterPro" id="IPR051686">
    <property type="entry name" value="Lipoprotein_DolP"/>
</dbReference>
<feature type="domain" description="BON" evidence="1">
    <location>
        <begin position="144"/>
        <end position="212"/>
    </location>
</feature>
<dbReference type="PROSITE" id="PS50914">
    <property type="entry name" value="BON"/>
    <property type="match status" value="3"/>
</dbReference>